<feature type="compositionally biased region" description="Polar residues" evidence="1">
    <location>
        <begin position="57"/>
        <end position="68"/>
    </location>
</feature>
<keyword evidence="3" id="KW-1185">Reference proteome</keyword>
<sequence length="489" mass="56528">MTIFDAVFVQFKFQHVRYSFSVSSTYIHIVVSYIRKDFEMPKRYLTIRNKTNEHKQPQSSKRVNNDESNPVKKMKVAENHTEKENIPKTPAHQSTNTTEATPEVQIVEPIPEENVDLTIEESSDEDTDLDDVDNDLDDHDSDLSNDDTDLSDDDDDDDIVFSSDESDDDDDDDSAGKNAVISIAPDDKGKEYPANKQYVIYENAGLEKQPLIVSKTARFWSLKYRKVLRRVYPDAYGMYIYADFSCYGHLEVVENCLNDLTKAIFVVQERVANRISYKLKPNNKINHILAFRRLEALTILLDHADGISGIDDGDRFYEIMRVIGACYVTILRGFLPNEMFTKFETFDEGLVEKLNKISKQLPNFKQVLEHAIIVGYLFLTIADVCSAYTNVLQVIYCNWVLVMDKVTIDWNKKTTNNNLWKALKHAAQIDRNNIDYGDKESFDYLKELRLYKGRHGLGGEAFDLSKWSRSDRAVYSLRRRFNDFQGLFF</sequence>
<feature type="compositionally biased region" description="Polar residues" evidence="1">
    <location>
        <begin position="91"/>
        <end position="100"/>
    </location>
</feature>
<feature type="compositionally biased region" description="Basic and acidic residues" evidence="1">
    <location>
        <begin position="75"/>
        <end position="86"/>
    </location>
</feature>
<feature type="region of interest" description="Disordered" evidence="1">
    <location>
        <begin position="49"/>
        <end position="188"/>
    </location>
</feature>
<dbReference type="AlphaFoldDB" id="A0A819K7Z9"/>
<proteinExistence type="predicted"/>
<feature type="compositionally biased region" description="Acidic residues" evidence="1">
    <location>
        <begin position="110"/>
        <end position="173"/>
    </location>
</feature>
<name>A0A819K7Z9_9BILA</name>
<evidence type="ECO:0000313" key="2">
    <source>
        <dbReference type="EMBL" id="CAF3945677.1"/>
    </source>
</evidence>
<gene>
    <name evidence="2" type="ORF">OVN521_LOCUS11936</name>
</gene>
<evidence type="ECO:0000313" key="3">
    <source>
        <dbReference type="Proteomes" id="UP000663866"/>
    </source>
</evidence>
<organism evidence="2 3">
    <name type="scientific">Rotaria magnacalcarata</name>
    <dbReference type="NCBI Taxonomy" id="392030"/>
    <lineage>
        <taxon>Eukaryota</taxon>
        <taxon>Metazoa</taxon>
        <taxon>Spiralia</taxon>
        <taxon>Gnathifera</taxon>
        <taxon>Rotifera</taxon>
        <taxon>Eurotatoria</taxon>
        <taxon>Bdelloidea</taxon>
        <taxon>Philodinida</taxon>
        <taxon>Philodinidae</taxon>
        <taxon>Rotaria</taxon>
    </lineage>
</organism>
<evidence type="ECO:0000256" key="1">
    <source>
        <dbReference type="SAM" id="MobiDB-lite"/>
    </source>
</evidence>
<dbReference type="Proteomes" id="UP000663866">
    <property type="component" value="Unassembled WGS sequence"/>
</dbReference>
<protein>
    <submittedName>
        <fullName evidence="2">Uncharacterized protein</fullName>
    </submittedName>
</protein>
<reference evidence="2" key="1">
    <citation type="submission" date="2021-02" db="EMBL/GenBank/DDBJ databases">
        <authorList>
            <person name="Nowell W R."/>
        </authorList>
    </citation>
    <scope>NUCLEOTIDE SEQUENCE</scope>
</reference>
<accession>A0A819K7Z9</accession>
<comment type="caution">
    <text evidence="2">The sequence shown here is derived from an EMBL/GenBank/DDBJ whole genome shotgun (WGS) entry which is preliminary data.</text>
</comment>
<dbReference type="EMBL" id="CAJOBG010001630">
    <property type="protein sequence ID" value="CAF3945677.1"/>
    <property type="molecule type" value="Genomic_DNA"/>
</dbReference>